<accession>A0A4P9C6F8</accession>
<name>A0A4P9C6F8_EUBML</name>
<proteinExistence type="predicted"/>
<keyword evidence="2" id="KW-1185">Reference proteome</keyword>
<reference evidence="1 2" key="1">
    <citation type="submission" date="2018-05" db="EMBL/GenBank/DDBJ databases">
        <title>Genome comparison of Eubacterium sp.</title>
        <authorList>
            <person name="Feng Y."/>
            <person name="Sanchez-Andrea I."/>
            <person name="Stams A.J.M."/>
            <person name="De Vos W.M."/>
        </authorList>
    </citation>
    <scope>NUCLEOTIDE SEQUENCE [LARGE SCALE GENOMIC DNA]</scope>
    <source>
        <strain evidence="1 2">YI</strain>
    </source>
</reference>
<organism evidence="1 2">
    <name type="scientific">Eubacterium maltosivorans</name>
    <dbReference type="NCBI Taxonomy" id="2041044"/>
    <lineage>
        <taxon>Bacteria</taxon>
        <taxon>Bacillati</taxon>
        <taxon>Bacillota</taxon>
        <taxon>Clostridia</taxon>
        <taxon>Eubacteriales</taxon>
        <taxon>Eubacteriaceae</taxon>
        <taxon>Eubacterium</taxon>
    </lineage>
</organism>
<dbReference type="Proteomes" id="UP000218387">
    <property type="component" value="Chromosome"/>
</dbReference>
<evidence type="ECO:0000313" key="1">
    <source>
        <dbReference type="EMBL" id="QCT70973.1"/>
    </source>
</evidence>
<gene>
    <name evidence="1" type="ORF">CPZ25_006410</name>
</gene>
<dbReference type="AlphaFoldDB" id="A0A4P9C6F8"/>
<evidence type="ECO:0000313" key="2">
    <source>
        <dbReference type="Proteomes" id="UP000218387"/>
    </source>
</evidence>
<protein>
    <submittedName>
        <fullName evidence="1">Uncharacterized protein</fullName>
    </submittedName>
</protein>
<dbReference type="EMBL" id="CP029487">
    <property type="protein sequence ID" value="QCT70973.1"/>
    <property type="molecule type" value="Genomic_DNA"/>
</dbReference>
<dbReference type="KEGG" id="emt:CPZ25_006410"/>
<sequence>MPLKHKGNLEINFKNTLFVNKYTKRRDTFQTEAGKILKFPVPAFYYFVKSYIMDINNYVHVR</sequence>